<keyword evidence="7 9" id="KW-0472">Membrane</keyword>
<dbReference type="Gene3D" id="1.10.3470.10">
    <property type="entry name" value="ABC transporter involved in vitamin B12 uptake, BtuC"/>
    <property type="match status" value="1"/>
</dbReference>
<dbReference type="PANTHER" id="PTHR30477">
    <property type="entry name" value="ABC-TRANSPORTER METAL-BINDING PROTEIN"/>
    <property type="match status" value="1"/>
</dbReference>
<dbReference type="RefSeq" id="WP_125228425.1">
    <property type="nucleotide sequence ID" value="NZ_RQYT01000026.1"/>
</dbReference>
<feature type="transmembrane region" description="Helical" evidence="9">
    <location>
        <begin position="70"/>
        <end position="89"/>
    </location>
</feature>
<comment type="similarity">
    <text evidence="2 8">Belongs to the ABC-3 integral membrane protein family.</text>
</comment>
<feature type="transmembrane region" description="Helical" evidence="9">
    <location>
        <begin position="233"/>
        <end position="252"/>
    </location>
</feature>
<feature type="transmembrane region" description="Helical" evidence="9">
    <location>
        <begin position="44"/>
        <end position="64"/>
    </location>
</feature>
<reference evidence="10 11" key="1">
    <citation type="submission" date="2018-11" db="EMBL/GenBank/DDBJ databases">
        <title>Genomes From Bacteria Associated with the Canine Oral Cavity: a Test Case for Automated Genome-Based Taxonomic Assignment.</title>
        <authorList>
            <person name="Coil D.A."/>
            <person name="Jospin G."/>
            <person name="Darling A.E."/>
            <person name="Wallis C."/>
            <person name="Davis I.J."/>
            <person name="Harris S."/>
            <person name="Eisen J.A."/>
            <person name="Holcombe L.J."/>
            <person name="O'Flynn C."/>
        </authorList>
    </citation>
    <scope>NUCLEOTIDE SEQUENCE [LARGE SCALE GENOMIC DNA]</scope>
    <source>
        <strain evidence="10 11">OH2822_COT-296</strain>
    </source>
</reference>
<evidence type="ECO:0000256" key="5">
    <source>
        <dbReference type="ARBA" id="ARBA00022692"/>
    </source>
</evidence>
<keyword evidence="5 8" id="KW-0812">Transmembrane</keyword>
<evidence type="ECO:0000256" key="9">
    <source>
        <dbReference type="SAM" id="Phobius"/>
    </source>
</evidence>
<proteinExistence type="inferred from homology"/>
<evidence type="ECO:0000256" key="1">
    <source>
        <dbReference type="ARBA" id="ARBA00004651"/>
    </source>
</evidence>
<dbReference type="InterPro" id="IPR001626">
    <property type="entry name" value="ABC_TroCD"/>
</dbReference>
<keyword evidence="3 8" id="KW-0813">Transport</keyword>
<accession>A0A3P1WU66</accession>
<keyword evidence="4" id="KW-1003">Cell membrane</keyword>
<dbReference type="GO" id="GO:0010043">
    <property type="term" value="P:response to zinc ion"/>
    <property type="evidence" value="ECO:0007669"/>
    <property type="project" value="TreeGrafter"/>
</dbReference>
<evidence type="ECO:0000256" key="6">
    <source>
        <dbReference type="ARBA" id="ARBA00022989"/>
    </source>
</evidence>
<evidence type="ECO:0000256" key="2">
    <source>
        <dbReference type="ARBA" id="ARBA00008034"/>
    </source>
</evidence>
<protein>
    <submittedName>
        <fullName evidence="10">Metal ABC transporter permease</fullName>
    </submittedName>
</protein>
<gene>
    <name evidence="10" type="ORF">EII35_10505</name>
</gene>
<evidence type="ECO:0000256" key="3">
    <source>
        <dbReference type="ARBA" id="ARBA00022448"/>
    </source>
</evidence>
<dbReference type="GO" id="GO:0043190">
    <property type="term" value="C:ATP-binding cassette (ABC) transporter complex"/>
    <property type="evidence" value="ECO:0007669"/>
    <property type="project" value="InterPro"/>
</dbReference>
<dbReference type="AlphaFoldDB" id="A0A3P1WU66"/>
<feature type="transmembrane region" description="Helical" evidence="9">
    <location>
        <begin position="101"/>
        <end position="121"/>
    </location>
</feature>
<dbReference type="Pfam" id="PF00950">
    <property type="entry name" value="ABC-3"/>
    <property type="match status" value="1"/>
</dbReference>
<evidence type="ECO:0000256" key="8">
    <source>
        <dbReference type="RuleBase" id="RU003943"/>
    </source>
</evidence>
<keyword evidence="6 9" id="KW-1133">Transmembrane helix</keyword>
<dbReference type="OrthoDB" id="1016457at2"/>
<dbReference type="EMBL" id="RQYT01000026">
    <property type="protein sequence ID" value="RRD48930.1"/>
    <property type="molecule type" value="Genomic_DNA"/>
</dbReference>
<evidence type="ECO:0000313" key="10">
    <source>
        <dbReference type="EMBL" id="RRD48930.1"/>
    </source>
</evidence>
<feature type="transmembrane region" description="Helical" evidence="9">
    <location>
        <begin position="264"/>
        <end position="282"/>
    </location>
</feature>
<evidence type="ECO:0000256" key="4">
    <source>
        <dbReference type="ARBA" id="ARBA00022475"/>
    </source>
</evidence>
<dbReference type="SUPFAM" id="SSF81345">
    <property type="entry name" value="ABC transporter involved in vitamin B12 uptake, BtuC"/>
    <property type="match status" value="1"/>
</dbReference>
<evidence type="ECO:0000256" key="7">
    <source>
        <dbReference type="ARBA" id="ARBA00023136"/>
    </source>
</evidence>
<organism evidence="10 11">
    <name type="scientific">Arachnia propionica</name>
    <dbReference type="NCBI Taxonomy" id="1750"/>
    <lineage>
        <taxon>Bacteria</taxon>
        <taxon>Bacillati</taxon>
        <taxon>Actinomycetota</taxon>
        <taxon>Actinomycetes</taxon>
        <taxon>Propionibacteriales</taxon>
        <taxon>Propionibacteriaceae</taxon>
        <taxon>Arachnia</taxon>
    </lineage>
</organism>
<dbReference type="PANTHER" id="PTHR30477:SF3">
    <property type="entry name" value="METAL TRANSPORT SYSTEM MEMBRANE PROTEIN CT_069-RELATED"/>
    <property type="match status" value="1"/>
</dbReference>
<feature type="transmembrane region" description="Helical" evidence="9">
    <location>
        <begin position="191"/>
        <end position="218"/>
    </location>
</feature>
<comment type="subcellular location">
    <subcellularLocation>
        <location evidence="1 8">Cell membrane</location>
        <topology evidence="1 8">Multi-pass membrane protein</topology>
    </subcellularLocation>
</comment>
<feature type="transmembrane region" description="Helical" evidence="9">
    <location>
        <begin position="12"/>
        <end position="35"/>
    </location>
</feature>
<sequence length="309" mass="32733">MNPAEFFANHTFRMVFFGTSLIGLVAGTLGCFAYLRKQTLISDVVSHSALPGILGAFWVSVVLFGDGRNMAALMVGAIVAGIVAVWLADRITHWSKVGLDAAMAIVLSTFFGLGLIIMHLGSRTGQSGQGGVQDYLFGNASTLTRADVLTTVVVGCVGGLVLIVLGRPLAMRCFDPRFCEVRGMPVKLLDIIIFALIVVATVVGLKAVGLVLMVAFVLMPPAAARQWVRSPRALFLLSGLIGAAASGVGAYLSISIGRVPTGPLVVLMLFASVVISLVAAPHRSVVMRAIHRARLRRRLRDELRQGVAA</sequence>
<comment type="caution">
    <text evidence="10">The sequence shown here is derived from an EMBL/GenBank/DDBJ whole genome shotgun (WGS) entry which is preliminary data.</text>
</comment>
<name>A0A3P1WU66_9ACTN</name>
<dbReference type="Proteomes" id="UP000280935">
    <property type="component" value="Unassembled WGS sequence"/>
</dbReference>
<dbReference type="GO" id="GO:0055085">
    <property type="term" value="P:transmembrane transport"/>
    <property type="evidence" value="ECO:0007669"/>
    <property type="project" value="InterPro"/>
</dbReference>
<dbReference type="InterPro" id="IPR037294">
    <property type="entry name" value="ABC_BtuC-like"/>
</dbReference>
<evidence type="ECO:0000313" key="11">
    <source>
        <dbReference type="Proteomes" id="UP000280935"/>
    </source>
</evidence>
<feature type="transmembrane region" description="Helical" evidence="9">
    <location>
        <begin position="148"/>
        <end position="170"/>
    </location>
</feature>